<gene>
    <name evidence="2" type="ORF">KP509_17G061600</name>
</gene>
<organism evidence="2 3">
    <name type="scientific">Ceratopteris richardii</name>
    <name type="common">Triangle waterfern</name>
    <dbReference type="NCBI Taxonomy" id="49495"/>
    <lineage>
        <taxon>Eukaryota</taxon>
        <taxon>Viridiplantae</taxon>
        <taxon>Streptophyta</taxon>
        <taxon>Embryophyta</taxon>
        <taxon>Tracheophyta</taxon>
        <taxon>Polypodiopsida</taxon>
        <taxon>Polypodiidae</taxon>
        <taxon>Polypodiales</taxon>
        <taxon>Pteridineae</taxon>
        <taxon>Pteridaceae</taxon>
        <taxon>Parkerioideae</taxon>
        <taxon>Ceratopteris</taxon>
    </lineage>
</organism>
<keyword evidence="1" id="KW-0812">Transmembrane</keyword>
<protein>
    <submittedName>
        <fullName evidence="2">Uncharacterized protein</fullName>
    </submittedName>
</protein>
<name>A0A8T2SXH0_CERRI</name>
<dbReference type="OrthoDB" id="2019927at2759"/>
<dbReference type="PANTHER" id="PTHR36389">
    <property type="entry name" value="OS05G0110100 PROTEIN"/>
    <property type="match status" value="1"/>
</dbReference>
<evidence type="ECO:0000313" key="3">
    <source>
        <dbReference type="Proteomes" id="UP000825935"/>
    </source>
</evidence>
<reference evidence="2" key="1">
    <citation type="submission" date="2021-08" db="EMBL/GenBank/DDBJ databases">
        <title>WGS assembly of Ceratopteris richardii.</title>
        <authorList>
            <person name="Marchant D.B."/>
            <person name="Chen G."/>
            <person name="Jenkins J."/>
            <person name="Shu S."/>
            <person name="Leebens-Mack J."/>
            <person name="Grimwood J."/>
            <person name="Schmutz J."/>
            <person name="Soltis P."/>
            <person name="Soltis D."/>
            <person name="Chen Z.-H."/>
        </authorList>
    </citation>
    <scope>NUCLEOTIDE SEQUENCE</scope>
    <source>
        <strain evidence="2">Whitten #5841</strain>
        <tissue evidence="2">Leaf</tissue>
    </source>
</reference>
<dbReference type="GO" id="GO:0009535">
    <property type="term" value="C:chloroplast thylakoid membrane"/>
    <property type="evidence" value="ECO:0007669"/>
    <property type="project" value="TreeGrafter"/>
</dbReference>
<proteinExistence type="predicted"/>
<keyword evidence="3" id="KW-1185">Reference proteome</keyword>
<evidence type="ECO:0000256" key="1">
    <source>
        <dbReference type="SAM" id="Phobius"/>
    </source>
</evidence>
<dbReference type="AlphaFoldDB" id="A0A8T2SXH0"/>
<keyword evidence="1" id="KW-1133">Transmembrane helix</keyword>
<dbReference type="PANTHER" id="PTHR36389:SF1">
    <property type="entry name" value="OS05G0110100 PROTEIN"/>
    <property type="match status" value="1"/>
</dbReference>
<evidence type="ECO:0000313" key="2">
    <source>
        <dbReference type="EMBL" id="KAH7373544.1"/>
    </source>
</evidence>
<sequence length="126" mass="14012">MLSHMSKLLKSALQKWLVNFLSQLETMSKGRPYNSYKFSTKSRANSGDVSPERTTYLIAGAIAIALLGTAYPLLFSRKDLCHQCDGARFVRKKGSALLANAARKDQVQIVCPTCTHTGQWRSEALF</sequence>
<dbReference type="EMBL" id="CM035422">
    <property type="protein sequence ID" value="KAH7373544.1"/>
    <property type="molecule type" value="Genomic_DNA"/>
</dbReference>
<keyword evidence="1" id="KW-0472">Membrane</keyword>
<accession>A0A8T2SXH0</accession>
<comment type="caution">
    <text evidence="2">The sequence shown here is derived from an EMBL/GenBank/DDBJ whole genome shotgun (WGS) entry which is preliminary data.</text>
</comment>
<dbReference type="Proteomes" id="UP000825935">
    <property type="component" value="Chromosome 17"/>
</dbReference>
<feature type="transmembrane region" description="Helical" evidence="1">
    <location>
        <begin position="56"/>
        <end position="74"/>
    </location>
</feature>